<dbReference type="STRING" id="3750.A0A498I9V9"/>
<feature type="non-terminal residue" evidence="1">
    <location>
        <position position="1"/>
    </location>
</feature>
<organism evidence="1 2">
    <name type="scientific">Malus domestica</name>
    <name type="common">Apple</name>
    <name type="synonym">Pyrus malus</name>
    <dbReference type="NCBI Taxonomy" id="3750"/>
    <lineage>
        <taxon>Eukaryota</taxon>
        <taxon>Viridiplantae</taxon>
        <taxon>Streptophyta</taxon>
        <taxon>Embryophyta</taxon>
        <taxon>Tracheophyta</taxon>
        <taxon>Spermatophyta</taxon>
        <taxon>Magnoliopsida</taxon>
        <taxon>eudicotyledons</taxon>
        <taxon>Gunneridae</taxon>
        <taxon>Pentapetalae</taxon>
        <taxon>rosids</taxon>
        <taxon>fabids</taxon>
        <taxon>Rosales</taxon>
        <taxon>Rosaceae</taxon>
        <taxon>Amygdaloideae</taxon>
        <taxon>Maleae</taxon>
        <taxon>Malus</taxon>
    </lineage>
</organism>
<protein>
    <submittedName>
        <fullName evidence="1">Uncharacterized protein</fullName>
    </submittedName>
</protein>
<dbReference type="EMBL" id="RDQH01000339">
    <property type="protein sequence ID" value="RXH79950.1"/>
    <property type="molecule type" value="Genomic_DNA"/>
</dbReference>
<comment type="caution">
    <text evidence="1">The sequence shown here is derived from an EMBL/GenBank/DDBJ whole genome shotgun (WGS) entry which is preliminary data.</text>
</comment>
<keyword evidence="2" id="KW-1185">Reference proteome</keyword>
<evidence type="ECO:0000313" key="2">
    <source>
        <dbReference type="Proteomes" id="UP000290289"/>
    </source>
</evidence>
<sequence length="211" mass="23894">IHGWIYVVPRPSDFVHQHLAPSVGIDTKSYVGSLSFFHLTTMKPHHNIHPESDSDQAQRPQSLLERNIDDPSHLSHKTVDVVVYNDRKIGHHKNFLGRVRIFGDSIPLSESQATVQRYLLDKRGHFSNVKVAVIIDLFSPMLYASIDAPNWLFLLTEFCLGGDFHVLLQHQSLKHFEEPTVESQWSAGDLLEKPDPKNATATACWLVAQNS</sequence>
<proteinExistence type="predicted"/>
<dbReference type="AlphaFoldDB" id="A0A498I9V9"/>
<dbReference type="Proteomes" id="UP000290289">
    <property type="component" value="Chromosome 13"/>
</dbReference>
<evidence type="ECO:0000313" key="1">
    <source>
        <dbReference type="EMBL" id="RXH79950.1"/>
    </source>
</evidence>
<accession>A0A498I9V9</accession>
<gene>
    <name evidence="1" type="ORF">DVH24_041097</name>
</gene>
<reference evidence="1 2" key="1">
    <citation type="submission" date="2018-10" db="EMBL/GenBank/DDBJ databases">
        <title>A high-quality apple genome assembly.</title>
        <authorList>
            <person name="Hu J."/>
        </authorList>
    </citation>
    <scope>NUCLEOTIDE SEQUENCE [LARGE SCALE GENOMIC DNA]</scope>
    <source>
        <strain evidence="2">cv. HFTH1</strain>
        <tissue evidence="1">Young leaf</tissue>
    </source>
</reference>
<name>A0A498I9V9_MALDO</name>